<reference evidence="2" key="1">
    <citation type="journal article" date="2020" name="mSystems">
        <title>Genome- and Community-Level Interaction Insights into Carbon Utilization and Element Cycling Functions of Hydrothermarchaeota in Hydrothermal Sediment.</title>
        <authorList>
            <person name="Zhou Z."/>
            <person name="Liu Y."/>
            <person name="Xu W."/>
            <person name="Pan J."/>
            <person name="Luo Z.H."/>
            <person name="Li M."/>
        </authorList>
    </citation>
    <scope>NUCLEOTIDE SEQUENCE [LARGE SCALE GENOMIC DNA]</scope>
    <source>
        <strain evidence="2">SpSt-87</strain>
    </source>
</reference>
<dbReference type="PANTHER" id="PTHR35190:SF2">
    <property type="entry name" value="PROTEIN DCD1B"/>
    <property type="match status" value="1"/>
</dbReference>
<dbReference type="Pfam" id="PF03417">
    <property type="entry name" value="AAT"/>
    <property type="match status" value="1"/>
</dbReference>
<evidence type="ECO:0000313" key="2">
    <source>
        <dbReference type="EMBL" id="HFW31381.1"/>
    </source>
</evidence>
<accession>A0A7C3RC05</accession>
<dbReference type="Gene3D" id="3.60.60.10">
    <property type="entry name" value="Penicillin V Acylase, Chain A"/>
    <property type="match status" value="1"/>
</dbReference>
<dbReference type="Gene3D" id="1.10.10.2120">
    <property type="match status" value="1"/>
</dbReference>
<dbReference type="PANTHER" id="PTHR35190">
    <property type="entry name" value="PROTEIN DCD1B"/>
    <property type="match status" value="1"/>
</dbReference>
<evidence type="ECO:0000259" key="1">
    <source>
        <dbReference type="Pfam" id="PF03417"/>
    </source>
</evidence>
<name>A0A7C3RC05_ARCFL</name>
<feature type="domain" description="Peptidase C45 hydrolase" evidence="1">
    <location>
        <begin position="172"/>
        <end position="367"/>
    </location>
</feature>
<organism evidence="2">
    <name type="scientific">Archaeoglobus fulgidus</name>
    <dbReference type="NCBI Taxonomy" id="2234"/>
    <lineage>
        <taxon>Archaea</taxon>
        <taxon>Methanobacteriati</taxon>
        <taxon>Methanobacteriota</taxon>
        <taxon>Archaeoglobi</taxon>
        <taxon>Archaeoglobales</taxon>
        <taxon>Archaeoglobaceae</taxon>
        <taxon>Archaeoglobus</taxon>
    </lineage>
</organism>
<dbReference type="InterPro" id="IPR047803">
    <property type="entry name" value="DCD1A/B-like"/>
</dbReference>
<dbReference type="InterPro" id="IPR005079">
    <property type="entry name" value="Peptidase_C45_hydrolase"/>
</dbReference>
<dbReference type="AlphaFoldDB" id="A0A7C3RC05"/>
<comment type="caution">
    <text evidence="2">The sequence shown here is derived from an EMBL/GenBank/DDBJ whole genome shotgun (WGS) entry which is preliminary data.</text>
</comment>
<gene>
    <name evidence="2" type="ORF">ENW66_00285</name>
</gene>
<dbReference type="EMBL" id="DTLB01000001">
    <property type="protein sequence ID" value="HFW31381.1"/>
    <property type="molecule type" value="Genomic_DNA"/>
</dbReference>
<protein>
    <recommendedName>
        <fullName evidence="1">Peptidase C45 hydrolase domain-containing protein</fullName>
    </recommendedName>
</protein>
<proteinExistence type="predicted"/>
<sequence length="440" mass="48865">MVFILVPLLICLAMGTASGDGSNCGKGYIVDLGEGKYLMHLEGSPYEMGYQHGCLAGEQVERMTKEFVKSVLVGYDIPEDLIPELLKLAKEIAKKNEKYIPSEFIEEMRGIADGAKDAGYNVEYEDVLLLNMGFDIILSVAYPIATPIVAWQDRKGIACDGFVAMDEATSDGRVLMGRSFMFNPEVFHEVAMLIEQYPEKGHRFVSVSAPGFVGVTAAMSSAGIAIGMDMVPAMDTKPFVSGMGCLLTARQVVQYADELSDAINLVKGSKRGVPWLYIVGDGQGKEKGGAVLEVSADKFAVRYLDYKYPNWAMYYDLPRQIEDKDDLVVVANHYIVPEMYLTISHAVNDSLWRYETLTSLILDSYGKIDVEKGKELVDYLHPPNYGYYGTDENIPVPATRTLFDLTNLELWSLYGMYTDPWVHWKLEPESQAAGLDKADS</sequence>
<dbReference type="InterPro" id="IPR047794">
    <property type="entry name" value="C45_proenzyme-like"/>
</dbReference>
<dbReference type="NCBIfam" id="NF040521">
    <property type="entry name" value="C45_proenzyme"/>
    <property type="match status" value="1"/>
</dbReference>